<feature type="compositionally biased region" description="Low complexity" evidence="1">
    <location>
        <begin position="150"/>
        <end position="165"/>
    </location>
</feature>
<dbReference type="Pfam" id="PF07586">
    <property type="entry name" value="HXXSHH"/>
    <property type="match status" value="1"/>
</dbReference>
<evidence type="ECO:0000313" key="2">
    <source>
        <dbReference type="EMBL" id="PQO45880.1"/>
    </source>
</evidence>
<dbReference type="InterPro" id="IPR011447">
    <property type="entry name" value="DUF1552"/>
</dbReference>
<dbReference type="AlphaFoldDB" id="A0A2S8GN77"/>
<evidence type="ECO:0000256" key="1">
    <source>
        <dbReference type="SAM" id="MobiDB-lite"/>
    </source>
</evidence>
<accession>A0A2S8GN77</accession>
<protein>
    <recommendedName>
        <fullName evidence="4">DUF1552 domain-containing protein</fullName>
    </recommendedName>
</protein>
<dbReference type="OrthoDB" id="9146593at2"/>
<gene>
    <name evidence="2" type="ORF">C5Y93_11530</name>
</gene>
<name>A0A2S8GN77_9BACT</name>
<evidence type="ECO:0000313" key="3">
    <source>
        <dbReference type="Proteomes" id="UP000237819"/>
    </source>
</evidence>
<sequence>MSKSISRRTALRGLGVSLSLPLLDAMLPRAKAAPSQFTPVEKTLARQPRMICCYVPNGVNILEWMPENDGAGYKLSPTLEALSSHRDDFTVYTGMGHPNSKGGHSGADTWLTGADLAATPGSDYTNWVSADQIAAEHHSKQTRFGSLQLSDSSGTGSAGHSHTLSFNRRGTPVPAENSPKRLFERLFVPESAGDRAATLQRYAEQKSILDSVLDEARALHKKLGKKDQQKLDQYLGSVRETELRVERMEEWIDVPKPEIDAKFLQLGSKSHDAHDRPMWIDVMMELSYLAFVTDTTRVITYEWSREAGGLGGGGENHHELSHHGGDAGMLKKLGVIDRFHLSRLNRFLDFLKETEDGEGNMLDHTMVLYGSGMNSGKGGEHSPKNLPLLLAGGQGLGLRHGRHVAYDENDHPPLSNLLLTMIQKMGVETDSFSDSTGTLTT</sequence>
<dbReference type="EMBL" id="PUHZ01000012">
    <property type="protein sequence ID" value="PQO45880.1"/>
    <property type="molecule type" value="Genomic_DNA"/>
</dbReference>
<dbReference type="RefSeq" id="WP_105335580.1">
    <property type="nucleotide sequence ID" value="NZ_PUHZ01000012.1"/>
</dbReference>
<feature type="region of interest" description="Disordered" evidence="1">
    <location>
        <begin position="139"/>
        <end position="177"/>
    </location>
</feature>
<evidence type="ECO:0008006" key="4">
    <source>
        <dbReference type="Google" id="ProtNLM"/>
    </source>
</evidence>
<dbReference type="PROSITE" id="PS51318">
    <property type="entry name" value="TAT"/>
    <property type="match status" value="1"/>
</dbReference>
<organism evidence="2 3">
    <name type="scientific">Blastopirellula marina</name>
    <dbReference type="NCBI Taxonomy" id="124"/>
    <lineage>
        <taxon>Bacteria</taxon>
        <taxon>Pseudomonadati</taxon>
        <taxon>Planctomycetota</taxon>
        <taxon>Planctomycetia</taxon>
        <taxon>Pirellulales</taxon>
        <taxon>Pirellulaceae</taxon>
        <taxon>Blastopirellula</taxon>
    </lineage>
</organism>
<dbReference type="InterPro" id="IPR006311">
    <property type="entry name" value="TAT_signal"/>
</dbReference>
<proteinExistence type="predicted"/>
<comment type="caution">
    <text evidence="2">The sequence shown here is derived from an EMBL/GenBank/DDBJ whole genome shotgun (WGS) entry which is preliminary data.</text>
</comment>
<reference evidence="2 3" key="1">
    <citation type="submission" date="2018-02" db="EMBL/GenBank/DDBJ databases">
        <title>Comparative genomes isolates from brazilian mangrove.</title>
        <authorList>
            <person name="Araujo J.E."/>
            <person name="Taketani R.G."/>
            <person name="Silva M.C.P."/>
            <person name="Loureco M.V."/>
            <person name="Andreote F.D."/>
        </authorList>
    </citation>
    <scope>NUCLEOTIDE SEQUENCE [LARGE SCALE GENOMIC DNA]</scope>
    <source>
        <strain evidence="2 3">Nap-Phe MGV</strain>
    </source>
</reference>
<dbReference type="Proteomes" id="UP000237819">
    <property type="component" value="Unassembled WGS sequence"/>
</dbReference>